<dbReference type="GO" id="GO:0003723">
    <property type="term" value="F:RNA binding"/>
    <property type="evidence" value="ECO:0007669"/>
    <property type="project" value="InterPro"/>
</dbReference>
<keyword evidence="13" id="KW-0456">Lyase</keyword>
<evidence type="ECO:0000256" key="8">
    <source>
        <dbReference type="ARBA" id="ARBA00022801"/>
    </source>
</evidence>
<dbReference type="FunFam" id="3.90.730.10:FF:000001">
    <property type="entry name" value="Ribonuclease T2"/>
    <property type="match status" value="1"/>
</dbReference>
<accession>A0A6P3R5Y3</accession>
<evidence type="ECO:0000256" key="13">
    <source>
        <dbReference type="ARBA" id="ARBA00023239"/>
    </source>
</evidence>
<keyword evidence="20" id="KW-1185">Reference proteome</keyword>
<keyword evidence="8" id="KW-0378">Hydrolase</keyword>
<evidence type="ECO:0000256" key="2">
    <source>
        <dbReference type="ARBA" id="ARBA00004319"/>
    </source>
</evidence>
<feature type="active site" evidence="17">
    <location>
        <position position="119"/>
    </location>
</feature>
<protein>
    <submittedName>
        <fullName evidence="21">Ribonuclease T2</fullName>
    </submittedName>
</protein>
<evidence type="ECO:0000256" key="10">
    <source>
        <dbReference type="ARBA" id="ARBA00023157"/>
    </source>
</evidence>
<comment type="function">
    <text evidence="16">Ribonuclease that plays an essential role in innate immune response by recognizing and degrading RNAs from microbial pathogens that are subsequently sensed by TLR8. Cleaves preferentially single-stranded RNA molecules between purine and uridine residues, which critically contributes to the supply of catabolic uridine and the generation of purine-2',3'-cyclophosphate-terminated oligoribonucleotides. In turn, RNase T2 degradation products promote the RNA-dependent activation of TLR8. In plasmacytoid dendritic cells, it cooperates with PLD3 or PLD4 5'-&gt;3' exonucleases to process RNA fragments and release 2',3'-cyclic guanosine monophosphate (2',3'-cGMP), a potent stimulatory ligand for TLR7. Also plays a key role in degradation of mitochondrial RNA and processing of non-coding RNA imported from the cytosol into mitochondria. Participates as well in degradation of mitochondrion-associated cytosolic rRNAs.</text>
</comment>
<comment type="catalytic activity">
    <reaction evidence="14">
        <text>a guanylyl-uridine-RNA = a 3'-end 2',3'-cyclophospho-GMP-RNA + a 5'-end dephospho-uridine-RNA</text>
        <dbReference type="Rhea" id="RHEA:81323"/>
        <dbReference type="Rhea" id="RHEA-COMP:17356"/>
        <dbReference type="Rhea" id="RHEA-COMP:19658"/>
        <dbReference type="Rhea" id="RHEA-COMP:19659"/>
        <dbReference type="ChEBI" id="CHEBI:173224"/>
        <dbReference type="ChEBI" id="CHEBI:231849"/>
        <dbReference type="ChEBI" id="CHEBI:231850"/>
    </reaction>
</comment>
<evidence type="ECO:0000256" key="5">
    <source>
        <dbReference type="ARBA" id="ARBA00022525"/>
    </source>
</evidence>
<evidence type="ECO:0000256" key="18">
    <source>
        <dbReference type="RuleBase" id="RU004328"/>
    </source>
</evidence>
<comment type="catalytic activity">
    <reaction evidence="15">
        <text>an adenylyl-uridine-RNA = a 3'-end 2',3'-cyclophospho-AMP-RNA + a 5'-end dephospho-uridine-RNA</text>
        <dbReference type="Rhea" id="RHEA:81383"/>
        <dbReference type="Rhea" id="RHEA-COMP:17356"/>
        <dbReference type="Rhea" id="RHEA-COMP:19675"/>
        <dbReference type="Rhea" id="RHEA-COMP:19676"/>
        <dbReference type="ChEBI" id="CHEBI:173224"/>
        <dbReference type="ChEBI" id="CHEBI:231879"/>
        <dbReference type="ChEBI" id="CHEBI:231881"/>
    </reaction>
    <physiologicalReaction direction="left-to-right" evidence="15">
        <dbReference type="Rhea" id="RHEA:81384"/>
    </physiologicalReaction>
</comment>
<dbReference type="InterPro" id="IPR033130">
    <property type="entry name" value="RNase_T2_His_AS_2"/>
</dbReference>
<dbReference type="GO" id="GO:0005576">
    <property type="term" value="C:extracellular region"/>
    <property type="evidence" value="ECO:0007669"/>
    <property type="project" value="UniProtKB-SubCell"/>
</dbReference>
<evidence type="ECO:0000256" key="3">
    <source>
        <dbReference type="ARBA" id="ARBA00004613"/>
    </source>
</evidence>
<dbReference type="KEGG" id="pvp:105303702"/>
<keyword evidence="12" id="KW-0458">Lysosome</keyword>
<dbReference type="SUPFAM" id="SSF55895">
    <property type="entry name" value="Ribonuclease Rh-like"/>
    <property type="match status" value="1"/>
</dbReference>
<evidence type="ECO:0000256" key="12">
    <source>
        <dbReference type="ARBA" id="ARBA00023228"/>
    </source>
</evidence>
<evidence type="ECO:0000256" key="1">
    <source>
        <dbReference type="ARBA" id="ARBA00004227"/>
    </source>
</evidence>
<evidence type="ECO:0000256" key="4">
    <source>
        <dbReference type="ARBA" id="ARBA00007469"/>
    </source>
</evidence>
<evidence type="ECO:0000256" key="6">
    <source>
        <dbReference type="ARBA" id="ARBA00022722"/>
    </source>
</evidence>
<dbReference type="InterPro" id="IPR036430">
    <property type="entry name" value="RNase_T2-like_sf"/>
</dbReference>
<keyword evidence="11" id="KW-0325">Glycoprotein</keyword>
<dbReference type="GO" id="GO:0016787">
    <property type="term" value="F:hydrolase activity"/>
    <property type="evidence" value="ECO:0007669"/>
    <property type="project" value="UniProtKB-KW"/>
</dbReference>
<comment type="similarity">
    <text evidence="4 18">Belongs to the RNase T2 family.</text>
</comment>
<evidence type="ECO:0000256" key="9">
    <source>
        <dbReference type="ARBA" id="ARBA00022824"/>
    </source>
</evidence>
<dbReference type="PANTHER" id="PTHR11240">
    <property type="entry name" value="RIBONUCLEASE T2"/>
    <property type="match status" value="1"/>
</dbReference>
<keyword evidence="19" id="KW-0732">Signal</keyword>
<organism evidence="20 21">
    <name type="scientific">Pteropus vampyrus</name>
    <name type="common">Large flying fox</name>
    <dbReference type="NCBI Taxonomy" id="132908"/>
    <lineage>
        <taxon>Eukaryota</taxon>
        <taxon>Metazoa</taxon>
        <taxon>Chordata</taxon>
        <taxon>Craniata</taxon>
        <taxon>Vertebrata</taxon>
        <taxon>Euteleostomi</taxon>
        <taxon>Mammalia</taxon>
        <taxon>Eutheria</taxon>
        <taxon>Laurasiatheria</taxon>
        <taxon>Chiroptera</taxon>
        <taxon>Yinpterochiroptera</taxon>
        <taxon>Pteropodoidea</taxon>
        <taxon>Pteropodidae</taxon>
        <taxon>Pteropodinae</taxon>
        <taxon>Pteropus</taxon>
    </lineage>
</organism>
<evidence type="ECO:0000256" key="7">
    <source>
        <dbReference type="ARBA" id="ARBA00022759"/>
    </source>
</evidence>
<dbReference type="GO" id="GO:0005788">
    <property type="term" value="C:endoplasmic reticulum lumen"/>
    <property type="evidence" value="ECO:0007669"/>
    <property type="project" value="UniProtKB-SubCell"/>
</dbReference>
<dbReference type="GeneID" id="105303702"/>
<keyword evidence="9" id="KW-0256">Endoplasmic reticulum</keyword>
<evidence type="ECO:0000256" key="14">
    <source>
        <dbReference type="ARBA" id="ARBA00051280"/>
    </source>
</evidence>
<dbReference type="PROSITE" id="PS00531">
    <property type="entry name" value="RNASE_T2_2"/>
    <property type="match status" value="1"/>
</dbReference>
<evidence type="ECO:0000256" key="15">
    <source>
        <dbReference type="ARBA" id="ARBA00052670"/>
    </source>
</evidence>
<feature type="chain" id="PRO_5027983053" evidence="19">
    <location>
        <begin position="27"/>
        <end position="253"/>
    </location>
</feature>
<dbReference type="Proteomes" id="UP000515202">
    <property type="component" value="Unplaced"/>
</dbReference>
<keyword evidence="6" id="KW-0540">Nuclease</keyword>
<dbReference type="Gene3D" id="3.90.730.10">
    <property type="entry name" value="Ribonuclease T2-like"/>
    <property type="match status" value="1"/>
</dbReference>
<feature type="signal peptide" evidence="19">
    <location>
        <begin position="1"/>
        <end position="26"/>
    </location>
</feature>
<dbReference type="CDD" id="cd01061">
    <property type="entry name" value="RNase_T2_euk"/>
    <property type="match status" value="1"/>
</dbReference>
<dbReference type="OrthoDB" id="435754at2759"/>
<evidence type="ECO:0000313" key="21">
    <source>
        <dbReference type="RefSeq" id="XP_011375768.1"/>
    </source>
</evidence>
<dbReference type="PANTHER" id="PTHR11240:SF22">
    <property type="entry name" value="RIBONUCLEASE T2"/>
    <property type="match status" value="1"/>
</dbReference>
<proteinExistence type="inferred from homology"/>
<evidence type="ECO:0000313" key="20">
    <source>
        <dbReference type="Proteomes" id="UP000515202"/>
    </source>
</evidence>
<evidence type="ECO:0000256" key="19">
    <source>
        <dbReference type="SAM" id="SignalP"/>
    </source>
</evidence>
<name>A0A6P3R5Y3_PTEVA</name>
<dbReference type="InterPro" id="IPR033697">
    <property type="entry name" value="Ribonuclease_T2_eukaryotic"/>
</dbReference>
<dbReference type="GO" id="GO:0043202">
    <property type="term" value="C:lysosomal lumen"/>
    <property type="evidence" value="ECO:0007669"/>
    <property type="project" value="UniProtKB-SubCell"/>
</dbReference>
<dbReference type="GO" id="GO:0006401">
    <property type="term" value="P:RNA catabolic process"/>
    <property type="evidence" value="ECO:0007669"/>
    <property type="project" value="TreeGrafter"/>
</dbReference>
<comment type="subcellular location">
    <subcellularLocation>
        <location evidence="2">Endoplasmic reticulum lumen</location>
    </subcellularLocation>
    <subcellularLocation>
        <location evidence="1">Lysosome lumen</location>
    </subcellularLocation>
    <subcellularLocation>
        <location evidence="3">Secreted</location>
    </subcellularLocation>
</comment>
<keyword evidence="5" id="KW-0964">Secreted</keyword>
<dbReference type="Pfam" id="PF00445">
    <property type="entry name" value="Ribonuclease_T2"/>
    <property type="match status" value="1"/>
</dbReference>
<evidence type="ECO:0000256" key="16">
    <source>
        <dbReference type="ARBA" id="ARBA00054894"/>
    </source>
</evidence>
<dbReference type="RefSeq" id="XP_011375768.1">
    <property type="nucleotide sequence ID" value="XM_011377466.2"/>
</dbReference>
<evidence type="ECO:0000256" key="17">
    <source>
        <dbReference type="PIRSR" id="PIRSR633697-1"/>
    </source>
</evidence>
<dbReference type="InterPro" id="IPR001568">
    <property type="entry name" value="RNase_T2-like"/>
</dbReference>
<feature type="active site" evidence="17">
    <location>
        <position position="115"/>
    </location>
</feature>
<dbReference type="AlphaFoldDB" id="A0A6P3R5Y3"/>
<evidence type="ECO:0000256" key="11">
    <source>
        <dbReference type="ARBA" id="ARBA00023180"/>
    </source>
</evidence>
<sequence>MEPAAARRVLLCSVCLALWCLRCAHGLRSSGNHEWEKLIMVQHWPATVCKEIENNCRNPPDYWTIHGLWADKAEKCNRSWHFNFNEIKDLVQDMKIYWPDVIHSEPVLSRFWKHEWEKHGTCAAQLDALNSQKKYFGKGLDLYKGLALNSMLEKFGIIPSGNYYQIADIKDALANVYGVIPKIQCLPPKQDEEVQTLGQIELCFTKDLQLRNCTEHGEPEARRRGAWPAGVATGLEVCKDGPAFYPPPQETKR</sequence>
<feature type="active site" evidence="17">
    <location>
        <position position="66"/>
    </location>
</feature>
<reference evidence="21" key="1">
    <citation type="submission" date="2025-08" db="UniProtKB">
        <authorList>
            <consortium name="RefSeq"/>
        </authorList>
    </citation>
    <scope>IDENTIFICATION</scope>
    <source>
        <tissue evidence="21">Kidney</tissue>
    </source>
</reference>
<dbReference type="CTD" id="8635"/>
<dbReference type="GO" id="GO:0033897">
    <property type="term" value="F:ribonuclease T2 activity"/>
    <property type="evidence" value="ECO:0007669"/>
    <property type="project" value="InterPro"/>
</dbReference>
<keyword evidence="10" id="KW-1015">Disulfide bond</keyword>
<gene>
    <name evidence="21" type="primary">RNASET2</name>
</gene>
<keyword evidence="7" id="KW-0255">Endonuclease</keyword>